<keyword evidence="3" id="KW-1185">Reference proteome</keyword>
<dbReference type="Gene3D" id="3.10.450.50">
    <property type="match status" value="1"/>
</dbReference>
<accession>A0ABW3U6F8</accession>
<dbReference type="SUPFAM" id="SSF54427">
    <property type="entry name" value="NTF2-like"/>
    <property type="match status" value="1"/>
</dbReference>
<dbReference type="Proteomes" id="UP001597264">
    <property type="component" value="Unassembled WGS sequence"/>
</dbReference>
<dbReference type="InterPro" id="IPR037401">
    <property type="entry name" value="SnoaL-like"/>
</dbReference>
<comment type="caution">
    <text evidence="2">The sequence shown here is derived from an EMBL/GenBank/DDBJ whole genome shotgun (WGS) entry which is preliminary data.</text>
</comment>
<organism evidence="2 3">
    <name type="scientific">Microbulbifer celer</name>
    <dbReference type="NCBI Taxonomy" id="435905"/>
    <lineage>
        <taxon>Bacteria</taxon>
        <taxon>Pseudomonadati</taxon>
        <taxon>Pseudomonadota</taxon>
        <taxon>Gammaproteobacteria</taxon>
        <taxon>Cellvibrionales</taxon>
        <taxon>Microbulbiferaceae</taxon>
        <taxon>Microbulbifer</taxon>
    </lineage>
</organism>
<evidence type="ECO:0000313" key="2">
    <source>
        <dbReference type="EMBL" id="MFD1216473.1"/>
    </source>
</evidence>
<gene>
    <name evidence="2" type="ORF">ACFQ2X_07690</name>
</gene>
<dbReference type="RefSeq" id="WP_230438588.1">
    <property type="nucleotide sequence ID" value="NZ_CP087715.1"/>
</dbReference>
<dbReference type="EMBL" id="JBHTLR010000007">
    <property type="protein sequence ID" value="MFD1216473.1"/>
    <property type="molecule type" value="Genomic_DNA"/>
</dbReference>
<evidence type="ECO:0000313" key="3">
    <source>
        <dbReference type="Proteomes" id="UP001597264"/>
    </source>
</evidence>
<reference evidence="3" key="1">
    <citation type="journal article" date="2019" name="Int. J. Syst. Evol. Microbiol.">
        <title>The Global Catalogue of Microorganisms (GCM) 10K type strain sequencing project: providing services to taxonomists for standard genome sequencing and annotation.</title>
        <authorList>
            <consortium name="The Broad Institute Genomics Platform"/>
            <consortium name="The Broad Institute Genome Sequencing Center for Infectious Disease"/>
            <person name="Wu L."/>
            <person name="Ma J."/>
        </authorList>
    </citation>
    <scope>NUCLEOTIDE SEQUENCE [LARGE SCALE GENOMIC DNA]</scope>
    <source>
        <strain evidence="3">CCUG 54356</strain>
    </source>
</reference>
<feature type="domain" description="SnoaL-like" evidence="1">
    <location>
        <begin position="15"/>
        <end position="103"/>
    </location>
</feature>
<proteinExistence type="predicted"/>
<sequence>MEALLQRLQQLYSDFMTIEPQSMAAIYAEDVLFRDPVHEMRGLPALQAYFEGISTNLISCEFNFEEIIEKGGRVALWWEMHYRHPRLNGGRSLSLRGNSRLHLDLLSDRVIFHEDYYDLGAMVYERIPLLGSTVRFVKSGLMRGGHNTSGYKNRNEVGVKQ</sequence>
<name>A0ABW3U6F8_9GAMM</name>
<dbReference type="Pfam" id="PF12680">
    <property type="entry name" value="SnoaL_2"/>
    <property type="match status" value="1"/>
</dbReference>
<evidence type="ECO:0000259" key="1">
    <source>
        <dbReference type="Pfam" id="PF12680"/>
    </source>
</evidence>
<dbReference type="InterPro" id="IPR032710">
    <property type="entry name" value="NTF2-like_dom_sf"/>
</dbReference>
<protein>
    <submittedName>
        <fullName evidence="2">Nuclear transport factor 2 family protein</fullName>
    </submittedName>
</protein>